<keyword evidence="3" id="KW-1185">Reference proteome</keyword>
<organism evidence="2 3">
    <name type="scientific">Streptomyces luteireticuli</name>
    <dbReference type="NCBI Taxonomy" id="173858"/>
    <lineage>
        <taxon>Bacteria</taxon>
        <taxon>Bacillati</taxon>
        <taxon>Actinomycetota</taxon>
        <taxon>Actinomycetes</taxon>
        <taxon>Kitasatosporales</taxon>
        <taxon>Streptomycetaceae</taxon>
        <taxon>Streptomyces</taxon>
    </lineage>
</organism>
<evidence type="ECO:0000256" key="1">
    <source>
        <dbReference type="SAM" id="MobiDB-lite"/>
    </source>
</evidence>
<feature type="compositionally biased region" description="Low complexity" evidence="1">
    <location>
        <begin position="1"/>
        <end position="11"/>
    </location>
</feature>
<gene>
    <name evidence="2" type="ORF">GCM10010357_71320</name>
</gene>
<feature type="region of interest" description="Disordered" evidence="1">
    <location>
        <begin position="280"/>
        <end position="300"/>
    </location>
</feature>
<evidence type="ECO:0000313" key="2">
    <source>
        <dbReference type="EMBL" id="GAA0439728.1"/>
    </source>
</evidence>
<dbReference type="Proteomes" id="UP001500879">
    <property type="component" value="Unassembled WGS sequence"/>
</dbReference>
<dbReference type="EMBL" id="BAAABX010000097">
    <property type="protein sequence ID" value="GAA0439728.1"/>
    <property type="molecule type" value="Genomic_DNA"/>
</dbReference>
<reference evidence="2 3" key="1">
    <citation type="journal article" date="2019" name="Int. J. Syst. Evol. Microbiol.">
        <title>The Global Catalogue of Microorganisms (GCM) 10K type strain sequencing project: providing services to taxonomists for standard genome sequencing and annotation.</title>
        <authorList>
            <consortium name="The Broad Institute Genomics Platform"/>
            <consortium name="The Broad Institute Genome Sequencing Center for Infectious Disease"/>
            <person name="Wu L."/>
            <person name="Ma J."/>
        </authorList>
    </citation>
    <scope>NUCLEOTIDE SEQUENCE [LARGE SCALE GENOMIC DNA]</scope>
    <source>
        <strain evidence="2 3">JCM 4788</strain>
    </source>
</reference>
<name>A0ABN0Z953_9ACTN</name>
<protein>
    <submittedName>
        <fullName evidence="2">Uncharacterized protein</fullName>
    </submittedName>
</protein>
<feature type="region of interest" description="Disordered" evidence="1">
    <location>
        <begin position="135"/>
        <end position="155"/>
    </location>
</feature>
<proteinExistence type="predicted"/>
<dbReference type="Pfam" id="PF19561">
    <property type="entry name" value="DUF6083"/>
    <property type="match status" value="1"/>
</dbReference>
<accession>A0ABN0Z953</accession>
<comment type="caution">
    <text evidence="2">The sequence shown here is derived from an EMBL/GenBank/DDBJ whole genome shotgun (WGS) entry which is preliminary data.</text>
</comment>
<feature type="region of interest" description="Disordered" evidence="1">
    <location>
        <begin position="1"/>
        <end position="33"/>
    </location>
</feature>
<dbReference type="RefSeq" id="WP_344033309.1">
    <property type="nucleotide sequence ID" value="NZ_BAAABX010000097.1"/>
</dbReference>
<dbReference type="InterPro" id="IPR045729">
    <property type="entry name" value="DUF6083"/>
</dbReference>
<evidence type="ECO:0000313" key="3">
    <source>
        <dbReference type="Proteomes" id="UP001500879"/>
    </source>
</evidence>
<sequence length="300" mass="33155">MHATPPTQAAARARDGSPGNYRTPRSLRVAPDSPTRLLRAAQPGTCTACGNHIEWYSRPKDRTIPLHPHELPTTTVPPHHRWHVSSGLAHPGGDGTPWCRVRHHAICPATTDTNTPGPLGTLRRALALRTRRLTDTGAFTPPTNPTDPAGLHTPGPPEPARPAIRLLHLRYLAPSPLDHITCVARTRTRHRCPHPVLDPAAPPGTWTLIPLHPGHDDGQLPLTDDQYMAVYDLTHLPYAEQLRWRAQRCTAHAATPAAADTALAAWEPFNPRTHHHLIQHHLPQPPHHTPHTRQTEQTGW</sequence>